<organism evidence="11 12">
    <name type="scientific">Wuchereria bancrofti</name>
    <dbReference type="NCBI Taxonomy" id="6293"/>
    <lineage>
        <taxon>Eukaryota</taxon>
        <taxon>Metazoa</taxon>
        <taxon>Ecdysozoa</taxon>
        <taxon>Nematoda</taxon>
        <taxon>Chromadorea</taxon>
        <taxon>Rhabditida</taxon>
        <taxon>Spirurina</taxon>
        <taxon>Spiruromorpha</taxon>
        <taxon>Filarioidea</taxon>
        <taxon>Onchocercidae</taxon>
        <taxon>Wuchereria</taxon>
    </lineage>
</organism>
<evidence type="ECO:0000256" key="6">
    <source>
        <dbReference type="PIRSR" id="PIRSR000106-2"/>
    </source>
</evidence>
<evidence type="ECO:0000259" key="9">
    <source>
        <dbReference type="SMART" id="SM00919"/>
    </source>
</evidence>
<dbReference type="SMART" id="SM00919">
    <property type="entry name" value="Malic_M"/>
    <property type="match status" value="1"/>
</dbReference>
<feature type="binding site" evidence="7">
    <location>
        <position position="281"/>
    </location>
    <ligand>
        <name>a divalent metal cation</name>
        <dbReference type="ChEBI" id="CHEBI:60240"/>
    </ligand>
</feature>
<reference evidence="11" key="2">
    <citation type="journal article" date="2016" name="Mol. Ecol.">
        <title>Population genomics of the filarial nematode parasite Wuchereria bancrofti from mosquitoes.</title>
        <authorList>
            <person name="Small S.T."/>
            <person name="Reimer L.J."/>
            <person name="Tisch D.J."/>
            <person name="King C.L."/>
            <person name="Christensen B.M."/>
            <person name="Siba P.M."/>
            <person name="Kazura J.W."/>
            <person name="Serre D."/>
            <person name="Zimmerman P.A."/>
        </authorList>
    </citation>
    <scope>NUCLEOTIDE SEQUENCE</scope>
    <source>
        <strain evidence="11">pt0022</strain>
    </source>
</reference>
<dbReference type="FunFam" id="3.40.50.10380:FF:000004">
    <property type="entry name" value="Malic enzyme"/>
    <property type="match status" value="1"/>
</dbReference>
<dbReference type="Gene3D" id="3.40.50.720">
    <property type="entry name" value="NAD(P)-binding Rossmann-like Domain"/>
    <property type="match status" value="1"/>
</dbReference>
<proteinExistence type="inferred from homology"/>
<dbReference type="PIRSF" id="PIRSF000106">
    <property type="entry name" value="ME"/>
    <property type="match status" value="1"/>
</dbReference>
<dbReference type="InterPro" id="IPR001891">
    <property type="entry name" value="Malic_OxRdtase"/>
</dbReference>
<dbReference type="PANTHER" id="PTHR23406">
    <property type="entry name" value="MALIC ENZYME-RELATED"/>
    <property type="match status" value="1"/>
</dbReference>
<name>A0AAF5RXZ3_WUCBA</name>
<dbReference type="InterPro" id="IPR015884">
    <property type="entry name" value="Malic_enzyme_CS"/>
</dbReference>
<feature type="active site" description="Proton acceptor" evidence="5">
    <location>
        <position position="188"/>
    </location>
</feature>
<reference evidence="12" key="3">
    <citation type="submission" date="2024-02" db="UniProtKB">
        <authorList>
            <consortium name="WormBaseParasite"/>
        </authorList>
    </citation>
    <scope>IDENTIFICATION</scope>
    <source>
        <strain evidence="12">pt0022</strain>
    </source>
</reference>
<evidence type="ECO:0000259" key="10">
    <source>
        <dbReference type="SMART" id="SM01274"/>
    </source>
</evidence>
<evidence type="ECO:0000256" key="7">
    <source>
        <dbReference type="PIRSR" id="PIRSR000106-3"/>
    </source>
</evidence>
<keyword evidence="3 7" id="KW-0479">Metal-binding</keyword>
<dbReference type="SUPFAM" id="SSF53223">
    <property type="entry name" value="Aminoacid dehydrogenase-like, N-terminal domain"/>
    <property type="match status" value="1"/>
</dbReference>
<sequence length="597" mass="67082">MANNPILEDLPEVNQLYRQEIAVPAYRGADLLRIPRYNKGMAFSLTERQHLGIHGLLPAAFETEELQVYRVICQLREENDNLKKYIILDNLQDQNEKLYYRVVIEYVQELLPIIYTPTVGLACQKFGHIFRRPKGIYITINDNSISKIYQILSNWPERDVRAIVVTDGERILGLGDLGAYGMGIPIGKLSLYVAFGGVQPKCCLPILLDCGTDCEINPFYTGLRQKRVRGAQYDLLIDNFMKACVKRFGQKTLIQFEDFANANAGRLLAKYRNEYATFNDDIQGTASIVVAGLLSCGNILQKKMSEQILLFLGAGAAATGTADMCVLQMQREGTSKKDAYKRIFLINSKGLITVNSPVVKPEHQKYAKEMPHMKDLLEISLLIPMKIIEKVRPTGIIGVSTVHGAFSEQIIRKMAELNERPIIFALSNPTSKSECTAEEAIQYTKGKALFASGSPFPEVNYDGKCYKPGQGNNSYIFPGIGLGVVLFEVRHIDEEIFLIAAREVASSVTEEDISFGCIYPSLCKIREISVSIALEIGKYSYKRGIAGLYPEPENMEQYIRSQIYSVHYDELICKQYNWPIEDTIKSIPVLPAKENNS</sequence>
<dbReference type="GO" id="GO:0005739">
    <property type="term" value="C:mitochondrion"/>
    <property type="evidence" value="ECO:0007669"/>
    <property type="project" value="TreeGrafter"/>
</dbReference>
<dbReference type="InterPro" id="IPR046346">
    <property type="entry name" value="Aminoacid_DH-like_N_sf"/>
</dbReference>
<dbReference type="PROSITE" id="PS00331">
    <property type="entry name" value="MALIC_ENZYMES"/>
    <property type="match status" value="1"/>
</dbReference>
<comment type="similarity">
    <text evidence="2 8">Belongs to the malic enzymes family.</text>
</comment>
<dbReference type="PRINTS" id="PR00072">
    <property type="entry name" value="MALOXRDTASE"/>
</dbReference>
<dbReference type="GO" id="GO:0046872">
    <property type="term" value="F:metal ion binding"/>
    <property type="evidence" value="ECO:0007669"/>
    <property type="project" value="UniProtKB-KW"/>
</dbReference>
<feature type="active site" description="Proton donor" evidence="5">
    <location>
        <position position="115"/>
    </location>
</feature>
<dbReference type="InterPro" id="IPR036291">
    <property type="entry name" value="NAD(P)-bd_dom_sf"/>
</dbReference>
<evidence type="ECO:0000256" key="8">
    <source>
        <dbReference type="RuleBase" id="RU003426"/>
    </source>
</evidence>
<dbReference type="SUPFAM" id="SSF51735">
    <property type="entry name" value="NAD(P)-binding Rossmann-fold domains"/>
    <property type="match status" value="1"/>
</dbReference>
<feature type="binding site" evidence="7">
    <location>
        <position position="258"/>
    </location>
    <ligand>
        <name>a divalent metal cation</name>
        <dbReference type="ChEBI" id="CHEBI:60240"/>
    </ligand>
</feature>
<comment type="cofactor">
    <cofactor evidence="1">
        <name>Mn(2+)</name>
        <dbReference type="ChEBI" id="CHEBI:29035"/>
    </cofactor>
</comment>
<dbReference type="AlphaFoldDB" id="A0AAF5RXZ3"/>
<evidence type="ECO:0000256" key="1">
    <source>
        <dbReference type="ARBA" id="ARBA00001936"/>
    </source>
</evidence>
<feature type="binding site" evidence="6">
    <location>
        <position position="170"/>
    </location>
    <ligand>
        <name>(S)-malate</name>
        <dbReference type="ChEBI" id="CHEBI:15589"/>
    </ligand>
</feature>
<feature type="binding site" evidence="7">
    <location>
        <position position="257"/>
    </location>
    <ligand>
        <name>a divalent metal cation</name>
        <dbReference type="ChEBI" id="CHEBI:60240"/>
    </ligand>
</feature>
<protein>
    <recommendedName>
        <fullName evidence="8">Malic enzyme</fullName>
    </recommendedName>
</protein>
<feature type="binding site" evidence="6">
    <location>
        <position position="428"/>
    </location>
    <ligand>
        <name>(S)-malate</name>
        <dbReference type="ChEBI" id="CHEBI:15589"/>
    </ligand>
</feature>
<evidence type="ECO:0000256" key="2">
    <source>
        <dbReference type="ARBA" id="ARBA00008785"/>
    </source>
</evidence>
<dbReference type="InterPro" id="IPR037062">
    <property type="entry name" value="Malic_N_dom_sf"/>
</dbReference>
<dbReference type="Pfam" id="PF03949">
    <property type="entry name" value="Malic_M"/>
    <property type="match status" value="1"/>
</dbReference>
<evidence type="ECO:0000256" key="5">
    <source>
        <dbReference type="PIRSR" id="PIRSR000106-1"/>
    </source>
</evidence>
<reference evidence="11" key="1">
    <citation type="submission" date="2015-03" db="EMBL/GenBank/DDBJ databases">
        <title>Wuchereria bancrofti Genome Sequencing Papua New Guinea Strain.</title>
        <authorList>
            <person name="Small S.T."/>
            <person name="Serre D."/>
            <person name="Zimmerman P.A."/>
        </authorList>
    </citation>
    <scope>NUCLEOTIDE SEQUENCE [LARGE SCALE GENOMIC DNA]</scope>
    <source>
        <strain evidence="11">pt0022</strain>
    </source>
</reference>
<dbReference type="GO" id="GO:0051287">
    <property type="term" value="F:NAD binding"/>
    <property type="evidence" value="ECO:0007669"/>
    <property type="project" value="InterPro"/>
</dbReference>
<dbReference type="PANTHER" id="PTHR23406:SF90">
    <property type="entry name" value="MALIC ENZYME-RELATED"/>
    <property type="match status" value="1"/>
</dbReference>
<dbReference type="InterPro" id="IPR012302">
    <property type="entry name" value="Malic_NAD-bd"/>
</dbReference>
<dbReference type="WBParaSite" id="mrna-Wban_10621">
    <property type="protein sequence ID" value="mrna-Wban_10621"/>
    <property type="gene ID" value="Wban_10621"/>
</dbReference>
<dbReference type="GO" id="GO:0004473">
    <property type="term" value="F:malate dehydrogenase (decarboxylating) (NADP+) activity"/>
    <property type="evidence" value="ECO:0007669"/>
    <property type="project" value="TreeGrafter"/>
</dbReference>
<dbReference type="InterPro" id="IPR012301">
    <property type="entry name" value="Malic_N_dom"/>
</dbReference>
<accession>A0AAF5RXZ3</accession>
<dbReference type="NCBIfam" id="NF010052">
    <property type="entry name" value="PRK13529.1"/>
    <property type="match status" value="1"/>
</dbReference>
<dbReference type="Pfam" id="PF00390">
    <property type="entry name" value="malic"/>
    <property type="match status" value="1"/>
</dbReference>
<evidence type="ECO:0000256" key="4">
    <source>
        <dbReference type="ARBA" id="ARBA00023002"/>
    </source>
</evidence>
<dbReference type="Proteomes" id="UP000093561">
    <property type="component" value="Unassembled WGS sequence"/>
</dbReference>
<dbReference type="Gene3D" id="3.40.50.10380">
    <property type="entry name" value="Malic enzyme, N-terminal domain"/>
    <property type="match status" value="1"/>
</dbReference>
<evidence type="ECO:0000313" key="11">
    <source>
        <dbReference type="Proteomes" id="UP000093561"/>
    </source>
</evidence>
<dbReference type="GO" id="GO:0006108">
    <property type="term" value="P:malate metabolic process"/>
    <property type="evidence" value="ECO:0007669"/>
    <property type="project" value="TreeGrafter"/>
</dbReference>
<feature type="binding site" evidence="6">
    <location>
        <position position="472"/>
    </location>
    <ligand>
        <name>(S)-malate</name>
        <dbReference type="ChEBI" id="CHEBI:15589"/>
    </ligand>
</feature>
<dbReference type="CDD" id="cd05312">
    <property type="entry name" value="NAD_bind_1_malic_enz"/>
    <property type="match status" value="1"/>
</dbReference>
<feature type="domain" description="Malic enzyme NAD-binding" evidence="9">
    <location>
        <begin position="282"/>
        <end position="541"/>
    </location>
</feature>
<evidence type="ECO:0000256" key="3">
    <source>
        <dbReference type="ARBA" id="ARBA00022723"/>
    </source>
</evidence>
<dbReference type="FunFam" id="3.40.50.720:FF:000060">
    <property type="entry name" value="Malic enzyme"/>
    <property type="match status" value="1"/>
</dbReference>
<feature type="domain" description="Malic enzyme N-terminal" evidence="10">
    <location>
        <begin position="92"/>
        <end position="272"/>
    </location>
</feature>
<dbReference type="SMART" id="SM01274">
    <property type="entry name" value="malic"/>
    <property type="match status" value="1"/>
</dbReference>
<keyword evidence="4 8" id="KW-0560">Oxidoreductase</keyword>
<evidence type="ECO:0000313" key="12">
    <source>
        <dbReference type="WBParaSite" id="mrna-Wban_10621"/>
    </source>
</evidence>
<comment type="cofactor">
    <cofactor evidence="7">
        <name>Mg(2+)</name>
        <dbReference type="ChEBI" id="CHEBI:18420"/>
    </cofactor>
    <cofactor evidence="7">
        <name>Mn(2+)</name>
        <dbReference type="ChEBI" id="CHEBI:29035"/>
    </cofactor>
    <text evidence="7">Divalent metal cations. Prefers magnesium or manganese.</text>
</comment>